<evidence type="ECO:0000313" key="14">
    <source>
        <dbReference type="EMBL" id="TVZ01459.1"/>
    </source>
</evidence>
<comment type="caution">
    <text evidence="14">The sequence shown here is derived from an EMBL/GenBank/DDBJ whole genome shotgun (WGS) entry which is preliminary data.</text>
</comment>
<evidence type="ECO:0000256" key="2">
    <source>
        <dbReference type="ARBA" id="ARBA00006188"/>
    </source>
</evidence>
<proteinExistence type="inferred from homology"/>
<comment type="cofactor">
    <cofactor evidence="10">
        <name>phosphate</name>
        <dbReference type="ChEBI" id="CHEBI:43474"/>
    </cofactor>
</comment>
<protein>
    <recommendedName>
        <fullName evidence="4">Trehalase</fullName>
        <ecNumber evidence="3">3.2.1.28</ecNumber>
    </recommendedName>
    <alternativeName>
        <fullName evidence="8">Alpha,alpha-trehalase</fullName>
    </alternativeName>
    <alternativeName>
        <fullName evidence="9">Alpha,alpha-trehalose glucohydrolase</fullName>
    </alternativeName>
</protein>
<evidence type="ECO:0000256" key="11">
    <source>
        <dbReference type="ARBA" id="ARBA00060615"/>
    </source>
</evidence>
<dbReference type="InterPro" id="IPR008928">
    <property type="entry name" value="6-hairpin_glycosidase_sf"/>
</dbReference>
<name>A0A6P2BQU4_9ACTN</name>
<dbReference type="EC" id="3.2.1.28" evidence="3"/>
<evidence type="ECO:0000313" key="15">
    <source>
        <dbReference type="Proteomes" id="UP000460272"/>
    </source>
</evidence>
<evidence type="ECO:0000256" key="3">
    <source>
        <dbReference type="ARBA" id="ARBA00012757"/>
    </source>
</evidence>
<dbReference type="InterPro" id="IPR011613">
    <property type="entry name" value="GH15-like"/>
</dbReference>
<gene>
    <name evidence="14" type="ORF">EAS64_34305</name>
</gene>
<dbReference type="EMBL" id="RPFW01000007">
    <property type="protein sequence ID" value="TVZ01459.1"/>
    <property type="molecule type" value="Genomic_DNA"/>
</dbReference>
<accession>A0A6P2BQU4</accession>
<dbReference type="PANTHER" id="PTHR31616">
    <property type="entry name" value="TREHALASE"/>
    <property type="match status" value="1"/>
</dbReference>
<keyword evidence="6" id="KW-0119">Carbohydrate metabolism</keyword>
<dbReference type="InterPro" id="IPR045582">
    <property type="entry name" value="Trehalase-like_N"/>
</dbReference>
<keyword evidence="5 14" id="KW-0378">Hydrolase</keyword>
<dbReference type="SUPFAM" id="SSF48208">
    <property type="entry name" value="Six-hairpin glycosidases"/>
    <property type="match status" value="1"/>
</dbReference>
<evidence type="ECO:0000256" key="10">
    <source>
        <dbReference type="ARBA" id="ARBA00053030"/>
    </source>
</evidence>
<dbReference type="InterPro" id="IPR012341">
    <property type="entry name" value="6hp_glycosidase-like_sf"/>
</dbReference>
<evidence type="ECO:0000256" key="5">
    <source>
        <dbReference type="ARBA" id="ARBA00022801"/>
    </source>
</evidence>
<dbReference type="Pfam" id="PF19291">
    <property type="entry name" value="TREH_N"/>
    <property type="match status" value="1"/>
</dbReference>
<dbReference type="OrthoDB" id="3902805at2"/>
<dbReference type="PANTHER" id="PTHR31616:SF10">
    <property type="entry name" value="TREHALASE"/>
    <property type="match status" value="1"/>
</dbReference>
<dbReference type="GO" id="GO:0005993">
    <property type="term" value="P:trehalose catabolic process"/>
    <property type="evidence" value="ECO:0007669"/>
    <property type="project" value="TreeGrafter"/>
</dbReference>
<sequence length="645" mass="72305">MCLPRMDGPSVFGAVLDRGAGSFRLGPADVRVPSGRRYLPGTMIVETTWSTPTGWAVVRDALLVSPWQRDARRESDAYQRVPGDYRAARVLLRTVRCIEGEVDLVLECEPAFDYGRQRGTWRYAGSGYGAAECVSPDHGQIRLTTDLSLGFEGPLAMARHRLREGQYVFCALSWGDGAAPDNFAEAKQRMAVTADFWHEWISRGQFPDHPWREYLVRSALTLKGLTYAPTGALLAAATASLPETPGGERNYDYRYSWLRDATYMLWALHTLGLTRDASDFYYFITDLAEGESDLQIMYGIGGERELTEQTLDHLSGYEGARPVRIGNGAWDQRQHDVWGVLLDSVHLHTSSRDQADERRWPMLVKQVEAALKYWRDPDQGLWEVRGPAKHFTASKVMCWVAADRGARLALLRGDLGRADEWRRAADEIHADVCANGLDDRGVFCQHYETKALDASLLLIPLLGFLPPDDPRVRATVLAIADELTEDELVLRYRVEETDDGFGGEEGTFTICSFWLVSALTEIGEVPRARALCEKLLSYASPLHLYAEEIDAHSGQHLGNFPQAFSHLALINAVMHLIREDERAGDVEPLTALLCGGGTWRSSASCSRNGSPRAWWSRYWPRSTSSTSRCRTRRWSPVPSAPWCYP</sequence>
<keyword evidence="15" id="KW-1185">Reference proteome</keyword>
<reference evidence="14 15" key="1">
    <citation type="submission" date="2018-11" db="EMBL/GenBank/DDBJ databases">
        <title>Trebonia kvetii gen.nov., sp.nov., a novel acidophilic actinobacterium, and proposal of the new actinobacterial family Treboniaceae fam. nov.</title>
        <authorList>
            <person name="Rapoport D."/>
            <person name="Sagova-Mareckova M."/>
            <person name="Sedlacek I."/>
            <person name="Provaznik J."/>
            <person name="Kralova S."/>
            <person name="Pavlinic D."/>
            <person name="Benes V."/>
            <person name="Kopecky J."/>
        </authorList>
    </citation>
    <scope>NUCLEOTIDE SEQUENCE [LARGE SCALE GENOMIC DNA]</scope>
    <source>
        <strain evidence="14 15">15Tr583</strain>
    </source>
</reference>
<evidence type="ECO:0000256" key="1">
    <source>
        <dbReference type="ARBA" id="ARBA00001576"/>
    </source>
</evidence>
<dbReference type="GO" id="GO:0004555">
    <property type="term" value="F:alpha,alpha-trehalase activity"/>
    <property type="evidence" value="ECO:0007669"/>
    <property type="project" value="UniProtKB-EC"/>
</dbReference>
<evidence type="ECO:0000256" key="6">
    <source>
        <dbReference type="ARBA" id="ARBA00023277"/>
    </source>
</evidence>
<evidence type="ECO:0000256" key="8">
    <source>
        <dbReference type="ARBA" id="ARBA00030473"/>
    </source>
</evidence>
<feature type="domain" description="GH15-like" evidence="12">
    <location>
        <begin position="212"/>
        <end position="573"/>
    </location>
</feature>
<feature type="domain" description="Trehalase-like N-terminal" evidence="13">
    <location>
        <begin position="1"/>
        <end position="51"/>
    </location>
</feature>
<evidence type="ECO:0000256" key="7">
    <source>
        <dbReference type="ARBA" id="ARBA00023295"/>
    </source>
</evidence>
<evidence type="ECO:0000256" key="4">
    <source>
        <dbReference type="ARBA" id="ARBA00019905"/>
    </source>
</evidence>
<dbReference type="Pfam" id="PF00723">
    <property type="entry name" value="Glyco_hydro_15"/>
    <property type="match status" value="1"/>
</dbReference>
<dbReference type="FunFam" id="1.50.10.10:FF:000005">
    <property type="entry name" value="Glycosyl hydrolase, glucoamylase"/>
    <property type="match status" value="1"/>
</dbReference>
<dbReference type="Proteomes" id="UP000460272">
    <property type="component" value="Unassembled WGS sequence"/>
</dbReference>
<evidence type="ECO:0000259" key="13">
    <source>
        <dbReference type="Pfam" id="PF19291"/>
    </source>
</evidence>
<comment type="pathway">
    <text evidence="11">Glycan degradation; trehalose degradation; D-glucose from alpha,alpha-trehalose: step 1/1.</text>
</comment>
<dbReference type="Gene3D" id="1.50.10.10">
    <property type="match status" value="1"/>
</dbReference>
<evidence type="ECO:0000256" key="9">
    <source>
        <dbReference type="ARBA" id="ARBA00031637"/>
    </source>
</evidence>
<organism evidence="14 15">
    <name type="scientific">Trebonia kvetii</name>
    <dbReference type="NCBI Taxonomy" id="2480626"/>
    <lineage>
        <taxon>Bacteria</taxon>
        <taxon>Bacillati</taxon>
        <taxon>Actinomycetota</taxon>
        <taxon>Actinomycetes</taxon>
        <taxon>Streptosporangiales</taxon>
        <taxon>Treboniaceae</taxon>
        <taxon>Trebonia</taxon>
    </lineage>
</organism>
<comment type="catalytic activity">
    <reaction evidence="1">
        <text>alpha,alpha-trehalose + H2O = alpha-D-glucose + beta-D-glucose</text>
        <dbReference type="Rhea" id="RHEA:32675"/>
        <dbReference type="ChEBI" id="CHEBI:15377"/>
        <dbReference type="ChEBI" id="CHEBI:15903"/>
        <dbReference type="ChEBI" id="CHEBI:16551"/>
        <dbReference type="ChEBI" id="CHEBI:17925"/>
        <dbReference type="EC" id="3.2.1.28"/>
    </reaction>
</comment>
<evidence type="ECO:0000259" key="12">
    <source>
        <dbReference type="Pfam" id="PF00723"/>
    </source>
</evidence>
<keyword evidence="7" id="KW-0326">Glycosidase</keyword>
<dbReference type="AlphaFoldDB" id="A0A6P2BQU4"/>
<comment type="similarity">
    <text evidence="2">Belongs to the glycosyl hydrolase 15 family.</text>
</comment>